<organism evidence="3 4">
    <name type="scientific">Delitschia confertaspora ATCC 74209</name>
    <dbReference type="NCBI Taxonomy" id="1513339"/>
    <lineage>
        <taxon>Eukaryota</taxon>
        <taxon>Fungi</taxon>
        <taxon>Dikarya</taxon>
        <taxon>Ascomycota</taxon>
        <taxon>Pezizomycotina</taxon>
        <taxon>Dothideomycetes</taxon>
        <taxon>Pleosporomycetidae</taxon>
        <taxon>Pleosporales</taxon>
        <taxon>Delitschiaceae</taxon>
        <taxon>Delitschia</taxon>
    </lineage>
</organism>
<dbReference type="Proteomes" id="UP000799536">
    <property type="component" value="Unassembled WGS sequence"/>
</dbReference>
<evidence type="ECO:0000256" key="1">
    <source>
        <dbReference type="SAM" id="MobiDB-lite"/>
    </source>
</evidence>
<evidence type="ECO:0000313" key="3">
    <source>
        <dbReference type="EMBL" id="KAF2196598.1"/>
    </source>
</evidence>
<name>A0A9P4MR35_9PLEO</name>
<protein>
    <submittedName>
        <fullName evidence="3">Uncharacterized protein</fullName>
    </submittedName>
</protein>
<evidence type="ECO:0000313" key="4">
    <source>
        <dbReference type="Proteomes" id="UP000799536"/>
    </source>
</evidence>
<dbReference type="AlphaFoldDB" id="A0A9P4MR35"/>
<feature type="compositionally biased region" description="Low complexity" evidence="1">
    <location>
        <begin position="20"/>
        <end position="34"/>
    </location>
</feature>
<proteinExistence type="predicted"/>
<comment type="caution">
    <text evidence="3">The sequence shown here is derived from an EMBL/GenBank/DDBJ whole genome shotgun (WGS) entry which is preliminary data.</text>
</comment>
<keyword evidence="2" id="KW-0732">Signal</keyword>
<sequence length="110" mass="11745">MKSTLLLLLLAAISTASPFAHPAAPTAIPTTNGTNSTEPTKTRWHHNPHKEPTPSFKQNCDCAKPIVPIDLLTPAEKCEFEYAAAMGCYYRAQGGCPSPTLAVSLAHSLL</sequence>
<feature type="chain" id="PRO_5040442889" evidence="2">
    <location>
        <begin position="17"/>
        <end position="110"/>
    </location>
</feature>
<dbReference type="OrthoDB" id="3783411at2759"/>
<reference evidence="3" key="1">
    <citation type="journal article" date="2020" name="Stud. Mycol.">
        <title>101 Dothideomycetes genomes: a test case for predicting lifestyles and emergence of pathogens.</title>
        <authorList>
            <person name="Haridas S."/>
            <person name="Albert R."/>
            <person name="Binder M."/>
            <person name="Bloem J."/>
            <person name="Labutti K."/>
            <person name="Salamov A."/>
            <person name="Andreopoulos B."/>
            <person name="Baker S."/>
            <person name="Barry K."/>
            <person name="Bills G."/>
            <person name="Bluhm B."/>
            <person name="Cannon C."/>
            <person name="Castanera R."/>
            <person name="Culley D."/>
            <person name="Daum C."/>
            <person name="Ezra D."/>
            <person name="Gonzalez J."/>
            <person name="Henrissat B."/>
            <person name="Kuo A."/>
            <person name="Liang C."/>
            <person name="Lipzen A."/>
            <person name="Lutzoni F."/>
            <person name="Magnuson J."/>
            <person name="Mondo S."/>
            <person name="Nolan M."/>
            <person name="Ohm R."/>
            <person name="Pangilinan J."/>
            <person name="Park H.-J."/>
            <person name="Ramirez L."/>
            <person name="Alfaro M."/>
            <person name="Sun H."/>
            <person name="Tritt A."/>
            <person name="Yoshinaga Y."/>
            <person name="Zwiers L.-H."/>
            <person name="Turgeon B."/>
            <person name="Goodwin S."/>
            <person name="Spatafora J."/>
            <person name="Crous P."/>
            <person name="Grigoriev I."/>
        </authorList>
    </citation>
    <scope>NUCLEOTIDE SEQUENCE</scope>
    <source>
        <strain evidence="3">ATCC 74209</strain>
    </source>
</reference>
<gene>
    <name evidence="3" type="ORF">GQ43DRAFT_382902</name>
</gene>
<dbReference type="EMBL" id="ML994357">
    <property type="protein sequence ID" value="KAF2196598.1"/>
    <property type="molecule type" value="Genomic_DNA"/>
</dbReference>
<keyword evidence="4" id="KW-1185">Reference proteome</keyword>
<feature type="signal peptide" evidence="2">
    <location>
        <begin position="1"/>
        <end position="16"/>
    </location>
</feature>
<feature type="region of interest" description="Disordered" evidence="1">
    <location>
        <begin position="20"/>
        <end position="56"/>
    </location>
</feature>
<evidence type="ECO:0000256" key="2">
    <source>
        <dbReference type="SAM" id="SignalP"/>
    </source>
</evidence>
<accession>A0A9P4MR35</accession>